<dbReference type="Pfam" id="PF03704">
    <property type="entry name" value="BTAD"/>
    <property type="match status" value="1"/>
</dbReference>
<comment type="caution">
    <text evidence="6">The sequence shown here is derived from an EMBL/GenBank/DDBJ whole genome shotgun (WGS) entry which is preliminary data.</text>
</comment>
<dbReference type="InterPro" id="IPR005158">
    <property type="entry name" value="BTAD"/>
</dbReference>
<feature type="domain" description="OmpR/PhoB-type" evidence="5">
    <location>
        <begin position="1"/>
        <end position="91"/>
    </location>
</feature>
<evidence type="ECO:0000259" key="5">
    <source>
        <dbReference type="PROSITE" id="PS51755"/>
    </source>
</evidence>
<dbReference type="InterPro" id="IPR016032">
    <property type="entry name" value="Sig_transdc_resp-reg_C-effctor"/>
</dbReference>
<dbReference type="InterPro" id="IPR036388">
    <property type="entry name" value="WH-like_DNA-bd_sf"/>
</dbReference>
<dbReference type="RefSeq" id="WP_378259918.1">
    <property type="nucleotide sequence ID" value="NZ_JBHSIT010000009.1"/>
</dbReference>
<dbReference type="EMBL" id="JBHSIT010000009">
    <property type="protein sequence ID" value="MFC4911222.1"/>
    <property type="molecule type" value="Genomic_DNA"/>
</dbReference>
<dbReference type="InterPro" id="IPR027417">
    <property type="entry name" value="P-loop_NTPase"/>
</dbReference>
<dbReference type="SMART" id="SM00862">
    <property type="entry name" value="Trans_reg_C"/>
    <property type="match status" value="1"/>
</dbReference>
<dbReference type="SUPFAM" id="SSF48452">
    <property type="entry name" value="TPR-like"/>
    <property type="match status" value="2"/>
</dbReference>
<evidence type="ECO:0000256" key="3">
    <source>
        <dbReference type="PROSITE-ProRule" id="PRU01091"/>
    </source>
</evidence>
<name>A0ABV9U411_9ACTN</name>
<evidence type="ECO:0000256" key="2">
    <source>
        <dbReference type="ARBA" id="ARBA00023125"/>
    </source>
</evidence>
<sequence>MAGVRIGILGPLEARDETGRPVEISGPRLRALLVRLALEPGRPVSASRLLDDLWDGAPPGGNALQALVSRLRAATGRDLVEHSPAGYRLALDPAAVDAVAFERAVTAARTLSSPSERAASLRQALDIWRGPALADVADADFARARAARLEELRLTAFEDRMEAELTLGESVSLIPELEAIATAHPLRERLRGLLMRALNAAGRPADALRVYEETRELLSEHLGVDPAPDLAALHLSILRRDPPTTAAPPRFAANPRPAASSPTAPETRFAAGPPATGTPLAAEPQPGAKAEQRAKAQVEPAPAVEERRTNLSAGLTSFVGRDEEIRQLGKMLGESRLVTLTGPGGAGKTRLASEAAAPLVDRLPDGVWFVPLAPMAPGGTGDAVAQAVLVALDVPDLLRQAEGRSAPRPLDRLADLLATRRTLLVLDNCEHVLDGVAAAADRVLAAAPEVRVLATSREPLGITGETLYPVPSLALPPAGAGPATALEHAATRLLADRASAVRPGFTVDETNVADLVEICRALDGIPLAIELAAARLRSLTPAQVAARLGDRFRLLTGGSRTALPRHRTLRAVVDWSWDLLDDDERTVLARLSVFAGGATPEAAERVCGAGLSADVIDVVASLVDKSLVMADGDAEPRYRLLETVRVYARERLDESGETDAVRAAHAAFFLELAERAEPELRRSDQLAWVERLTTERDNHNAAFQTVLENGDVRNGLRLVSALVWYWLMRDLEREACTWAAAVHRLAGDEPPPGLEEEYALCAFSGTVITRADQDGPAPEFFGETIAELLRFLPERPRHPLSVIARPASHLFVNEVPAAAEGFRELTGHPDPWVGAIAKTLLTFITLHSGDVEASYASARESYEGFRAIGDRLGMGITLTVLLHISLSQGRPEEAVEYGEEARRYAAQGVNPDQGSTLLIRLAGARAALGDTERAYRELAEGIRTAVRIGEYADATVGYITQAEFHMRDGDLAAAYESARRALELVEPRAARQDFHSATTLTYSRLGTLAAAEGDFERAAEWHARALRHVDPKSMLVNHTIASVVEGIAGLAVARGEFERAAELLGMAHGARGFNDEQGYDRREVIAAVLPVLGQDAFDAAYERGRSATLEDALALTP</sequence>
<protein>
    <submittedName>
        <fullName evidence="6">BTAD domain-containing putative transcriptional regulator</fullName>
    </submittedName>
</protein>
<dbReference type="InterPro" id="IPR041664">
    <property type="entry name" value="AAA_16"/>
</dbReference>
<evidence type="ECO:0000313" key="6">
    <source>
        <dbReference type="EMBL" id="MFC4911222.1"/>
    </source>
</evidence>
<comment type="similarity">
    <text evidence="1">Belongs to the AfsR/DnrI/RedD regulatory family.</text>
</comment>
<proteinExistence type="inferred from homology"/>
<dbReference type="Pfam" id="PF13191">
    <property type="entry name" value="AAA_16"/>
    <property type="match status" value="1"/>
</dbReference>
<dbReference type="Gene3D" id="1.25.40.10">
    <property type="entry name" value="Tetratricopeptide repeat domain"/>
    <property type="match status" value="2"/>
</dbReference>
<dbReference type="SUPFAM" id="SSF52540">
    <property type="entry name" value="P-loop containing nucleoside triphosphate hydrolases"/>
    <property type="match status" value="1"/>
</dbReference>
<keyword evidence="2 3" id="KW-0238">DNA-binding</keyword>
<feature type="compositionally biased region" description="Low complexity" evidence="4">
    <location>
        <begin position="243"/>
        <end position="284"/>
    </location>
</feature>
<dbReference type="InterPro" id="IPR011990">
    <property type="entry name" value="TPR-like_helical_dom_sf"/>
</dbReference>
<dbReference type="SMART" id="SM01043">
    <property type="entry name" value="BTAD"/>
    <property type="match status" value="1"/>
</dbReference>
<dbReference type="CDD" id="cd15831">
    <property type="entry name" value="BTAD"/>
    <property type="match status" value="1"/>
</dbReference>
<dbReference type="PANTHER" id="PTHR47691">
    <property type="entry name" value="REGULATOR-RELATED"/>
    <property type="match status" value="1"/>
</dbReference>
<dbReference type="PRINTS" id="PR00364">
    <property type="entry name" value="DISEASERSIST"/>
</dbReference>
<dbReference type="Gene3D" id="1.10.10.10">
    <property type="entry name" value="Winged helix-like DNA-binding domain superfamily/Winged helix DNA-binding domain"/>
    <property type="match status" value="1"/>
</dbReference>
<dbReference type="PANTHER" id="PTHR47691:SF3">
    <property type="entry name" value="HTH-TYPE TRANSCRIPTIONAL REGULATOR RV0890C-RELATED"/>
    <property type="match status" value="1"/>
</dbReference>
<feature type="DNA-binding region" description="OmpR/PhoB-type" evidence="3">
    <location>
        <begin position="1"/>
        <end position="91"/>
    </location>
</feature>
<dbReference type="SUPFAM" id="SSF46894">
    <property type="entry name" value="C-terminal effector domain of the bipartite response regulators"/>
    <property type="match status" value="1"/>
</dbReference>
<dbReference type="PROSITE" id="PS51755">
    <property type="entry name" value="OMPR_PHOB"/>
    <property type="match status" value="1"/>
</dbReference>
<evidence type="ECO:0000313" key="7">
    <source>
        <dbReference type="Proteomes" id="UP001595872"/>
    </source>
</evidence>
<dbReference type="InterPro" id="IPR001867">
    <property type="entry name" value="OmpR/PhoB-type_DNA-bd"/>
</dbReference>
<keyword evidence="7" id="KW-1185">Reference proteome</keyword>
<evidence type="ECO:0000256" key="1">
    <source>
        <dbReference type="ARBA" id="ARBA00005820"/>
    </source>
</evidence>
<organism evidence="6 7">
    <name type="scientific">Actinomadura gamaensis</name>
    <dbReference type="NCBI Taxonomy" id="1763541"/>
    <lineage>
        <taxon>Bacteria</taxon>
        <taxon>Bacillati</taxon>
        <taxon>Actinomycetota</taxon>
        <taxon>Actinomycetes</taxon>
        <taxon>Streptosporangiales</taxon>
        <taxon>Thermomonosporaceae</taxon>
        <taxon>Actinomadura</taxon>
    </lineage>
</organism>
<dbReference type="Pfam" id="PF25872">
    <property type="entry name" value="HTH_77"/>
    <property type="match status" value="1"/>
</dbReference>
<dbReference type="Proteomes" id="UP001595872">
    <property type="component" value="Unassembled WGS sequence"/>
</dbReference>
<gene>
    <name evidence="6" type="ORF">ACFPCY_28205</name>
</gene>
<feature type="region of interest" description="Disordered" evidence="4">
    <location>
        <begin position="241"/>
        <end position="307"/>
    </location>
</feature>
<reference evidence="7" key="1">
    <citation type="journal article" date="2019" name="Int. J. Syst. Evol. Microbiol.">
        <title>The Global Catalogue of Microorganisms (GCM) 10K type strain sequencing project: providing services to taxonomists for standard genome sequencing and annotation.</title>
        <authorList>
            <consortium name="The Broad Institute Genomics Platform"/>
            <consortium name="The Broad Institute Genome Sequencing Center for Infectious Disease"/>
            <person name="Wu L."/>
            <person name="Ma J."/>
        </authorList>
    </citation>
    <scope>NUCLEOTIDE SEQUENCE [LARGE SCALE GENOMIC DNA]</scope>
    <source>
        <strain evidence="7">KLKA75</strain>
    </source>
</reference>
<accession>A0ABV9U411</accession>
<dbReference type="Gene3D" id="3.40.50.300">
    <property type="entry name" value="P-loop containing nucleotide triphosphate hydrolases"/>
    <property type="match status" value="1"/>
</dbReference>
<dbReference type="InterPro" id="IPR058852">
    <property type="entry name" value="HTH_77"/>
</dbReference>
<evidence type="ECO:0000256" key="4">
    <source>
        <dbReference type="SAM" id="MobiDB-lite"/>
    </source>
</evidence>